<name>A0A6G1FEI5_9ORYZ</name>
<dbReference type="AlphaFoldDB" id="A0A6G1FEI5"/>
<evidence type="ECO:0000313" key="2">
    <source>
        <dbReference type="Proteomes" id="UP000479710"/>
    </source>
</evidence>
<sequence length="108" mass="11937">MRGREGEQCLGVFGVSTSYISKREYKKVERQVCATSQGIVTKLAWPDVPVTFSNADHLAVYTTLGRYPIVLEPTIRNIKVARVMIGNGSSIGLLFISTLDVWESQEAS</sequence>
<proteinExistence type="predicted"/>
<keyword evidence="2" id="KW-1185">Reference proteome</keyword>
<dbReference type="Proteomes" id="UP000479710">
    <property type="component" value="Unassembled WGS sequence"/>
</dbReference>
<dbReference type="OrthoDB" id="721527at2759"/>
<gene>
    <name evidence="1" type="ORF">E2562_032005</name>
</gene>
<dbReference type="EMBL" id="SPHZ02000001">
    <property type="protein sequence ID" value="KAF0935289.1"/>
    <property type="molecule type" value="Genomic_DNA"/>
</dbReference>
<accession>A0A6G1FEI5</accession>
<reference evidence="1 2" key="1">
    <citation type="submission" date="2019-11" db="EMBL/GenBank/DDBJ databases">
        <title>Whole genome sequence of Oryza granulata.</title>
        <authorList>
            <person name="Li W."/>
        </authorList>
    </citation>
    <scope>NUCLEOTIDE SEQUENCE [LARGE SCALE GENOMIC DNA]</scope>
    <source>
        <strain evidence="2">cv. Menghai</strain>
        <tissue evidence="1">Leaf</tissue>
    </source>
</reference>
<evidence type="ECO:0000313" key="1">
    <source>
        <dbReference type="EMBL" id="KAF0935289.1"/>
    </source>
</evidence>
<comment type="caution">
    <text evidence="1">The sequence shown here is derived from an EMBL/GenBank/DDBJ whole genome shotgun (WGS) entry which is preliminary data.</text>
</comment>
<organism evidence="1 2">
    <name type="scientific">Oryza meyeriana var. granulata</name>
    <dbReference type="NCBI Taxonomy" id="110450"/>
    <lineage>
        <taxon>Eukaryota</taxon>
        <taxon>Viridiplantae</taxon>
        <taxon>Streptophyta</taxon>
        <taxon>Embryophyta</taxon>
        <taxon>Tracheophyta</taxon>
        <taxon>Spermatophyta</taxon>
        <taxon>Magnoliopsida</taxon>
        <taxon>Liliopsida</taxon>
        <taxon>Poales</taxon>
        <taxon>Poaceae</taxon>
        <taxon>BOP clade</taxon>
        <taxon>Oryzoideae</taxon>
        <taxon>Oryzeae</taxon>
        <taxon>Oryzinae</taxon>
        <taxon>Oryza</taxon>
        <taxon>Oryza meyeriana</taxon>
    </lineage>
</organism>
<protein>
    <submittedName>
        <fullName evidence="1">Uncharacterized protein</fullName>
    </submittedName>
</protein>